<dbReference type="Pfam" id="PF05195">
    <property type="entry name" value="AMP_N"/>
    <property type="match status" value="1"/>
</dbReference>
<dbReference type="SMART" id="SM01011">
    <property type="entry name" value="AMP_N"/>
    <property type="match status" value="1"/>
</dbReference>
<organism evidence="9 10">
    <name type="scientific">Clostridium niameyense</name>
    <dbReference type="NCBI Taxonomy" id="1622073"/>
    <lineage>
        <taxon>Bacteria</taxon>
        <taxon>Bacillati</taxon>
        <taxon>Bacillota</taxon>
        <taxon>Clostridia</taxon>
        <taxon>Eubacteriales</taxon>
        <taxon>Clostridiaceae</taxon>
        <taxon>Clostridium</taxon>
    </lineage>
</organism>
<dbReference type="Proteomes" id="UP000473885">
    <property type="component" value="Unassembled WGS sequence"/>
</dbReference>
<dbReference type="InterPro" id="IPR000994">
    <property type="entry name" value="Pept_M24"/>
</dbReference>
<dbReference type="InterPro" id="IPR029149">
    <property type="entry name" value="Creatin/AminoP/Spt16_N"/>
</dbReference>
<dbReference type="GO" id="GO:0005829">
    <property type="term" value="C:cytosol"/>
    <property type="evidence" value="ECO:0007669"/>
    <property type="project" value="TreeGrafter"/>
</dbReference>
<evidence type="ECO:0000259" key="8">
    <source>
        <dbReference type="SMART" id="SM01011"/>
    </source>
</evidence>
<sequence length="412" mass="47795">MNKEFVSNNRKKLMRDIEDDSVILIFAGKAPYKSADETYAFTPNRNFYYLTGIDEEEIILLMTKKDNIFNECLYIKRPDEIMARWMGPTISEEENTKLTGIKNIKYLDEFYEDFATLLNRVEFSNIYLDLERRQWNESFTEAHIFAKNIRNKYPYLNIKNIYNKICKLRTIKTNEEIKLIKTAIDITKDGIYNMMKNIKPGMMEYEVEAYFDFILKKNGVKDFAFPSILASGENATVLHYDNNNCKTKNGDLLLCDLGAQYKYYNGDISRTFPVSGRFTERQKDIYKVVLEANNVISENAKPGVSFSELENVTKKVLAGGCKTLGLIKNESELQEYYFHSFGHYLGSDTHDVGSYKENLKEGMIITDEPGLYIKEEGIGIRIEDDLLITKYGCEILSNDIIKSIEDIENFMK</sequence>
<dbReference type="GO" id="GO:0030145">
    <property type="term" value="F:manganese ion binding"/>
    <property type="evidence" value="ECO:0007669"/>
    <property type="project" value="InterPro"/>
</dbReference>
<accession>A0A6M0RBD6</accession>
<comment type="similarity">
    <text evidence="3">Belongs to the peptidase M24B family.</text>
</comment>
<dbReference type="GO" id="GO:0070006">
    <property type="term" value="F:metalloaminopeptidase activity"/>
    <property type="evidence" value="ECO:0007669"/>
    <property type="project" value="InterPro"/>
</dbReference>
<dbReference type="InterPro" id="IPR052433">
    <property type="entry name" value="X-Pro_dipept-like"/>
</dbReference>
<comment type="cofactor">
    <cofactor evidence="2">
        <name>Mn(2+)</name>
        <dbReference type="ChEBI" id="CHEBI:29035"/>
    </cofactor>
</comment>
<evidence type="ECO:0000256" key="4">
    <source>
        <dbReference type="ARBA" id="ARBA00012574"/>
    </source>
</evidence>
<name>A0A6M0RBD6_9CLOT</name>
<protein>
    <recommendedName>
        <fullName evidence="4">Xaa-Pro aminopeptidase</fullName>
        <ecNumber evidence="4">3.4.11.9</ecNumber>
    </recommendedName>
</protein>
<evidence type="ECO:0000256" key="2">
    <source>
        <dbReference type="ARBA" id="ARBA00001936"/>
    </source>
</evidence>
<dbReference type="EMBL" id="SXDP01000008">
    <property type="protein sequence ID" value="NEZ47533.1"/>
    <property type="molecule type" value="Genomic_DNA"/>
</dbReference>
<evidence type="ECO:0000256" key="3">
    <source>
        <dbReference type="ARBA" id="ARBA00008766"/>
    </source>
</evidence>
<evidence type="ECO:0000313" key="10">
    <source>
        <dbReference type="Proteomes" id="UP000473885"/>
    </source>
</evidence>
<evidence type="ECO:0000256" key="6">
    <source>
        <dbReference type="ARBA" id="ARBA00022801"/>
    </source>
</evidence>
<keyword evidence="9" id="KW-0031">Aminopeptidase</keyword>
<dbReference type="InterPro" id="IPR036005">
    <property type="entry name" value="Creatinase/aminopeptidase-like"/>
</dbReference>
<dbReference type="AlphaFoldDB" id="A0A6M0RBD6"/>
<comment type="catalytic activity">
    <reaction evidence="1">
        <text>Release of any N-terminal amino acid, including proline, that is linked to proline, even from a dipeptide or tripeptide.</text>
        <dbReference type="EC" id="3.4.11.9"/>
    </reaction>
</comment>
<dbReference type="InterPro" id="IPR007865">
    <property type="entry name" value="Aminopep_P_N"/>
</dbReference>
<keyword evidence="9" id="KW-0645">Protease</keyword>
<evidence type="ECO:0000256" key="1">
    <source>
        <dbReference type="ARBA" id="ARBA00001424"/>
    </source>
</evidence>
<keyword evidence="6" id="KW-0378">Hydrolase</keyword>
<dbReference type="SUPFAM" id="SSF53092">
    <property type="entry name" value="Creatinase/prolidase N-terminal domain"/>
    <property type="match status" value="1"/>
</dbReference>
<evidence type="ECO:0000256" key="7">
    <source>
        <dbReference type="ARBA" id="ARBA00023211"/>
    </source>
</evidence>
<reference evidence="9 10" key="1">
    <citation type="submission" date="2019-04" db="EMBL/GenBank/DDBJ databases">
        <title>Genome sequencing of Clostridium botulinum Groups I-IV and Clostridium butyricum.</title>
        <authorList>
            <person name="Brunt J."/>
            <person name="Van Vliet A.H.M."/>
            <person name="Stringer S.C."/>
            <person name="Carter A.T."/>
            <person name="Peck M.W."/>
        </authorList>
    </citation>
    <scope>NUCLEOTIDE SEQUENCE [LARGE SCALE GENOMIC DNA]</scope>
    <source>
        <strain evidence="9 10">IFR 18/094</strain>
    </source>
</reference>
<keyword evidence="5" id="KW-0479">Metal-binding</keyword>
<comment type="caution">
    <text evidence="9">The sequence shown here is derived from an EMBL/GenBank/DDBJ whole genome shotgun (WGS) entry which is preliminary data.</text>
</comment>
<dbReference type="Pfam" id="PF00557">
    <property type="entry name" value="Peptidase_M24"/>
    <property type="match status" value="1"/>
</dbReference>
<dbReference type="Gene3D" id="3.90.230.10">
    <property type="entry name" value="Creatinase/methionine aminopeptidase superfamily"/>
    <property type="match status" value="1"/>
</dbReference>
<evidence type="ECO:0000256" key="5">
    <source>
        <dbReference type="ARBA" id="ARBA00022723"/>
    </source>
</evidence>
<dbReference type="CDD" id="cd01087">
    <property type="entry name" value="Prolidase"/>
    <property type="match status" value="1"/>
</dbReference>
<dbReference type="EC" id="3.4.11.9" evidence="4"/>
<gene>
    <name evidence="9" type="ORF">FDF74_10050</name>
</gene>
<proteinExistence type="inferred from homology"/>
<evidence type="ECO:0000313" key="9">
    <source>
        <dbReference type="EMBL" id="NEZ47533.1"/>
    </source>
</evidence>
<dbReference type="GO" id="GO:0006508">
    <property type="term" value="P:proteolysis"/>
    <property type="evidence" value="ECO:0007669"/>
    <property type="project" value="TreeGrafter"/>
</dbReference>
<dbReference type="Gene3D" id="3.40.350.10">
    <property type="entry name" value="Creatinase/prolidase N-terminal domain"/>
    <property type="match status" value="1"/>
</dbReference>
<keyword evidence="10" id="KW-1185">Reference proteome</keyword>
<dbReference type="PANTHER" id="PTHR43226">
    <property type="entry name" value="XAA-PRO AMINOPEPTIDASE 3"/>
    <property type="match status" value="1"/>
</dbReference>
<feature type="domain" description="Aminopeptidase P N-terminal" evidence="8">
    <location>
        <begin position="1"/>
        <end position="137"/>
    </location>
</feature>
<keyword evidence="7" id="KW-0464">Manganese</keyword>
<dbReference type="PANTHER" id="PTHR43226:SF4">
    <property type="entry name" value="XAA-PRO AMINOPEPTIDASE 3"/>
    <property type="match status" value="1"/>
</dbReference>
<dbReference type="RefSeq" id="WP_163249520.1">
    <property type="nucleotide sequence ID" value="NZ_SXDP01000008.1"/>
</dbReference>
<dbReference type="SUPFAM" id="SSF55920">
    <property type="entry name" value="Creatinase/aminopeptidase"/>
    <property type="match status" value="1"/>
</dbReference>